<dbReference type="EMBL" id="QOQD01000013">
    <property type="protein sequence ID" value="RCL72529.1"/>
    <property type="molecule type" value="Genomic_DNA"/>
</dbReference>
<dbReference type="CDD" id="cd19091">
    <property type="entry name" value="AKR_PsAKR"/>
    <property type="match status" value="1"/>
</dbReference>
<reference evidence="3 4" key="1">
    <citation type="journal article" date="2018" name="Microbiome">
        <title>Fine metagenomic profile of the Mediterranean stratified and mixed water columns revealed by assembly and recruitment.</title>
        <authorList>
            <person name="Haro-Moreno J.M."/>
            <person name="Lopez-Perez M."/>
            <person name="De La Torre J.R."/>
            <person name="Picazo A."/>
            <person name="Camacho A."/>
            <person name="Rodriguez-Valera F."/>
        </authorList>
    </citation>
    <scope>NUCLEOTIDE SEQUENCE [LARGE SCALE GENOMIC DNA]</scope>
    <source>
        <strain evidence="3">MED-G57</strain>
    </source>
</reference>
<keyword evidence="1" id="KW-0560">Oxidoreductase</keyword>
<evidence type="ECO:0000313" key="4">
    <source>
        <dbReference type="Proteomes" id="UP000253570"/>
    </source>
</evidence>
<dbReference type="InterPro" id="IPR023210">
    <property type="entry name" value="NADP_OxRdtase_dom"/>
</dbReference>
<dbReference type="AlphaFoldDB" id="A0A368DL23"/>
<sequence>MKYNLLGKSGLKVSNLAIGTMNYGKGDANQPLFSLGVKEAKRNIDLCIDEGINLIDTSDGYAKGASEEILGDAIKDKREDLLIASKVWNPMGEGPNDIGLSRYHIISACEASLKRLQTDRIDVYLAHKWDGMTPIEEIVEAFDSLIRTGKVRYIGCSNFSGWHLMKSLSAADRANRERFVCQQIHYSLQSREAENELIPIGISENIGTLVWSPLAGGLLTGKYKRGEAGPEGSRHFERKWKNPPIYDEEKLYNIIDVIIKIGQERSIPPSQVALAWLLTRPTVTSLIVGGKSEKQFKENLPAADLILSEEELNTLNDVSKPNLLYPYWHQQFMGKERFSEADLGLHKWHSGY</sequence>
<accession>A0A368DL23</accession>
<dbReference type="PANTHER" id="PTHR43364:SF18">
    <property type="entry name" value="OXIDOREDUCTASE"/>
    <property type="match status" value="1"/>
</dbReference>
<evidence type="ECO:0000313" key="3">
    <source>
        <dbReference type="EMBL" id="RCL72529.1"/>
    </source>
</evidence>
<dbReference type="SUPFAM" id="SSF51430">
    <property type="entry name" value="NAD(P)-linked oxidoreductase"/>
    <property type="match status" value="1"/>
</dbReference>
<proteinExistence type="predicted"/>
<dbReference type="GO" id="GO:0005829">
    <property type="term" value="C:cytosol"/>
    <property type="evidence" value="ECO:0007669"/>
    <property type="project" value="TreeGrafter"/>
</dbReference>
<name>A0A368DL23_9PROT</name>
<dbReference type="GO" id="GO:0016491">
    <property type="term" value="F:oxidoreductase activity"/>
    <property type="evidence" value="ECO:0007669"/>
    <property type="project" value="UniProtKB-KW"/>
</dbReference>
<organism evidence="3 4">
    <name type="scientific">PS1 clade bacterium</name>
    <dbReference type="NCBI Taxonomy" id="2175152"/>
    <lineage>
        <taxon>Bacteria</taxon>
        <taxon>Pseudomonadati</taxon>
        <taxon>Pseudomonadota</taxon>
        <taxon>Alphaproteobacteria</taxon>
        <taxon>PS1 clade</taxon>
    </lineage>
</organism>
<dbReference type="Gene3D" id="3.20.20.100">
    <property type="entry name" value="NADP-dependent oxidoreductase domain"/>
    <property type="match status" value="1"/>
</dbReference>
<dbReference type="Proteomes" id="UP000253570">
    <property type="component" value="Unassembled WGS sequence"/>
</dbReference>
<gene>
    <name evidence="3" type="ORF">DBW71_05235</name>
</gene>
<evidence type="ECO:0000256" key="1">
    <source>
        <dbReference type="ARBA" id="ARBA00023002"/>
    </source>
</evidence>
<evidence type="ECO:0000259" key="2">
    <source>
        <dbReference type="Pfam" id="PF00248"/>
    </source>
</evidence>
<comment type="caution">
    <text evidence="3">The sequence shown here is derived from an EMBL/GenBank/DDBJ whole genome shotgun (WGS) entry which is preliminary data.</text>
</comment>
<dbReference type="PANTHER" id="PTHR43364">
    <property type="entry name" value="NADH-SPECIFIC METHYLGLYOXAL REDUCTASE-RELATED"/>
    <property type="match status" value="1"/>
</dbReference>
<feature type="domain" description="NADP-dependent oxidoreductase" evidence="2">
    <location>
        <begin position="16"/>
        <end position="318"/>
    </location>
</feature>
<protein>
    <submittedName>
        <fullName evidence="3">Aldo/keto reductase</fullName>
    </submittedName>
</protein>
<dbReference type="FunFam" id="3.20.20.100:FF:000004">
    <property type="entry name" value="Oxidoreductase, aldo/keto reductase"/>
    <property type="match status" value="1"/>
</dbReference>
<dbReference type="InterPro" id="IPR036812">
    <property type="entry name" value="NAD(P)_OxRdtase_dom_sf"/>
</dbReference>
<dbReference type="InterPro" id="IPR050523">
    <property type="entry name" value="AKR_Detox_Biosynth"/>
</dbReference>
<dbReference type="Pfam" id="PF00248">
    <property type="entry name" value="Aldo_ket_red"/>
    <property type="match status" value="1"/>
</dbReference>